<dbReference type="Proteomes" id="UP000265000">
    <property type="component" value="Unplaced"/>
</dbReference>
<name>A0A3Q2NYB3_FUNHE</name>
<dbReference type="AlphaFoldDB" id="A0A3Q2NYB3"/>
<keyword evidence="1" id="KW-0732">Signal</keyword>
<sequence length="68" mass="7730">MKFHSPTFPSFFSYWLNVLYLICWRSSLSPVSAGVMKLPFISLPSSFFLKIRLQALSINLSIACSNLL</sequence>
<protein>
    <submittedName>
        <fullName evidence="2">Uncharacterized protein</fullName>
    </submittedName>
</protein>
<reference evidence="2" key="1">
    <citation type="submission" date="2025-08" db="UniProtKB">
        <authorList>
            <consortium name="Ensembl"/>
        </authorList>
    </citation>
    <scope>IDENTIFICATION</scope>
</reference>
<evidence type="ECO:0000313" key="2">
    <source>
        <dbReference type="Ensembl" id="ENSFHEP00000004437.1"/>
    </source>
</evidence>
<reference evidence="2" key="2">
    <citation type="submission" date="2025-09" db="UniProtKB">
        <authorList>
            <consortium name="Ensembl"/>
        </authorList>
    </citation>
    <scope>IDENTIFICATION</scope>
</reference>
<accession>A0A3Q2NYB3</accession>
<feature type="chain" id="PRO_5046568537" evidence="1">
    <location>
        <begin position="34"/>
        <end position="68"/>
    </location>
</feature>
<keyword evidence="3" id="KW-1185">Reference proteome</keyword>
<dbReference type="Ensembl" id="ENSFHET00000008863.1">
    <property type="protein sequence ID" value="ENSFHEP00000004437.1"/>
    <property type="gene ID" value="ENSFHEG00000005341.1"/>
</dbReference>
<feature type="signal peptide" evidence="1">
    <location>
        <begin position="1"/>
        <end position="33"/>
    </location>
</feature>
<evidence type="ECO:0000256" key="1">
    <source>
        <dbReference type="SAM" id="SignalP"/>
    </source>
</evidence>
<organism evidence="2 3">
    <name type="scientific">Fundulus heteroclitus</name>
    <name type="common">Killifish</name>
    <name type="synonym">Mummichog</name>
    <dbReference type="NCBI Taxonomy" id="8078"/>
    <lineage>
        <taxon>Eukaryota</taxon>
        <taxon>Metazoa</taxon>
        <taxon>Chordata</taxon>
        <taxon>Craniata</taxon>
        <taxon>Vertebrata</taxon>
        <taxon>Euteleostomi</taxon>
        <taxon>Actinopterygii</taxon>
        <taxon>Neopterygii</taxon>
        <taxon>Teleostei</taxon>
        <taxon>Neoteleostei</taxon>
        <taxon>Acanthomorphata</taxon>
        <taxon>Ovalentaria</taxon>
        <taxon>Atherinomorphae</taxon>
        <taxon>Cyprinodontiformes</taxon>
        <taxon>Fundulidae</taxon>
        <taxon>Fundulus</taxon>
    </lineage>
</organism>
<proteinExistence type="predicted"/>
<evidence type="ECO:0000313" key="3">
    <source>
        <dbReference type="Proteomes" id="UP000265000"/>
    </source>
</evidence>